<organism evidence="2 3">
    <name type="scientific">Luteimicrobium xylanilyticum</name>
    <dbReference type="NCBI Taxonomy" id="1133546"/>
    <lineage>
        <taxon>Bacteria</taxon>
        <taxon>Bacillati</taxon>
        <taxon>Actinomycetota</taxon>
        <taxon>Actinomycetes</taxon>
        <taxon>Micrococcales</taxon>
        <taxon>Luteimicrobium</taxon>
    </lineage>
</organism>
<dbReference type="AlphaFoldDB" id="A0A5P9QFE7"/>
<evidence type="ECO:0008006" key="4">
    <source>
        <dbReference type="Google" id="ProtNLM"/>
    </source>
</evidence>
<protein>
    <recommendedName>
        <fullName evidence="4">DUF4175 domain-containing protein</fullName>
    </recommendedName>
</protein>
<sequence>MYGALWRLLPGPAWLRVLLLAALAALAVVVLFRWVFPAIEPYMPFDEQTVVDTTPGATP</sequence>
<dbReference type="RefSeq" id="WP_036955314.1">
    <property type="nucleotide sequence ID" value="NZ_BAABIH010000007.1"/>
</dbReference>
<dbReference type="KEGG" id="lxl:KDY119_03765"/>
<evidence type="ECO:0000313" key="2">
    <source>
        <dbReference type="EMBL" id="QFV00229.1"/>
    </source>
</evidence>
<keyword evidence="1" id="KW-0812">Transmembrane</keyword>
<keyword evidence="3" id="KW-1185">Reference proteome</keyword>
<accession>A0A5P9QFE7</accession>
<reference evidence="2 3" key="1">
    <citation type="submission" date="2019-10" db="EMBL/GenBank/DDBJ databases">
        <title>Genome sequence of Luteimicrobium xylanilyticum HY-24.</title>
        <authorList>
            <person name="Kim D.Y."/>
            <person name="Park H.-Y."/>
        </authorList>
    </citation>
    <scope>NUCLEOTIDE SEQUENCE [LARGE SCALE GENOMIC DNA]</scope>
    <source>
        <strain evidence="2 3">HY-24</strain>
    </source>
</reference>
<keyword evidence="1" id="KW-0472">Membrane</keyword>
<evidence type="ECO:0000256" key="1">
    <source>
        <dbReference type="SAM" id="Phobius"/>
    </source>
</evidence>
<keyword evidence="1" id="KW-1133">Transmembrane helix</keyword>
<dbReference type="EMBL" id="CP045529">
    <property type="protein sequence ID" value="QFV00229.1"/>
    <property type="molecule type" value="Genomic_DNA"/>
</dbReference>
<feature type="transmembrane region" description="Helical" evidence="1">
    <location>
        <begin position="13"/>
        <end position="36"/>
    </location>
</feature>
<evidence type="ECO:0000313" key="3">
    <source>
        <dbReference type="Proteomes" id="UP000326702"/>
    </source>
</evidence>
<name>A0A5P9QFE7_9MICO</name>
<gene>
    <name evidence="2" type="ORF">KDY119_03765</name>
</gene>
<dbReference type="Proteomes" id="UP000326702">
    <property type="component" value="Chromosome"/>
</dbReference>
<proteinExistence type="predicted"/>